<dbReference type="InterPro" id="IPR025667">
    <property type="entry name" value="SprB_repeat"/>
</dbReference>
<comment type="caution">
    <text evidence="2">The sequence shown here is derived from an EMBL/GenBank/DDBJ whole genome shotgun (WGS) entry which is preliminary data.</text>
</comment>
<dbReference type="AlphaFoldDB" id="A0A9X3CZG8"/>
<gene>
    <name evidence="2" type="ORF">OQ279_08450</name>
</gene>
<evidence type="ECO:0000256" key="1">
    <source>
        <dbReference type="SAM" id="SignalP"/>
    </source>
</evidence>
<evidence type="ECO:0008006" key="4">
    <source>
        <dbReference type="Google" id="ProtNLM"/>
    </source>
</evidence>
<dbReference type="EMBL" id="JAPJDA010000012">
    <property type="protein sequence ID" value="MCX2838185.1"/>
    <property type="molecule type" value="Genomic_DNA"/>
</dbReference>
<sequence>MGKIYNSLKILVFFLLLTSSVLASFWNNSTSNTYIFPQEHQPQAQSWAESPYGIFSAAFQECSLSASLSSTNITCNGNSDGSINISGPSGGSGSYQYSIDNGNSWQDSGNFQNLAPGSYQVLITDKSDTSCRVTLNPNLEISQPDVLTLTNSTTSPVSCNGGNDGKVTVGTVAGGNSGYTNSINGGGFSTATTFNNLSAGDHVITVKDSKGCEASETVTISQPNVLTLTNSTTTPVSCNGGSDGKVTVGTASGGNSGYTYSINGGGFSTATTFNNLSAGDHVITVKDRKGCEASETVTISQPDVLTLRNSTTTPVSCNGGSDGMATVGTTSGGNSGYTYSINGGSFSTATTFKNLSAGDHVITIKDSKGCEASETVTISEPDALTLTNSTTTSVSCNGGNDGKVTVGTFAGGNSGYTYSINGGSFSTATTFNNLSAGDHVITVRDSKGCEASETVTVYEPDVLTLTNSTTTPVSCNGGNDGKVTVGTASGGNSGYTYSINSGSFSTATTFNNLSAGDHVITVKDSKGCEASETVTVSEPDVLTLTNSTSTPVSCNGGNDGKVTVGTVAGGNSGYTYSINGGGFSTATTFSNLSAGDHNITVRDSKGCEASETVTISQPDVLTLTNSTSTPVSCNGGSDGTVTVGSIAGGNSGYTYSINGGGFSTANTFSNLSAGDHVITVRDSKGCEVSETVTVTQPDVLTLINSTSTPVSCNRENDGTASVGTVAGGNSGYTYSINGGGFSTSTTFSNLSAGDHIITVRDSKGCEVSETVNVSQPDVLTLSGSTSTPVSCNGENDGKVTVGTVSGGNSGYTYSINGGSFSTAITFNNLSAGDHIITVKDSKGCEASETITVSEPDILTLTNSTTTPVSCNGGNDGKVTVGTASGGNSGYTYSINGGGFSTATTFNNLSAGDHVITVKDSKGCTASETVTISQPDVLTLTNSTSTPVSCNGGNDGKVTVGTVAGGNSGYTYSINGGNFSTATTFNNLSAGDHVITVKDSKGCEAS</sequence>
<keyword evidence="1" id="KW-0732">Signal</keyword>
<dbReference type="RefSeq" id="WP_370866516.1">
    <property type="nucleotide sequence ID" value="NZ_JAPJDA010000012.1"/>
</dbReference>
<evidence type="ECO:0000313" key="2">
    <source>
        <dbReference type="EMBL" id="MCX2838185.1"/>
    </source>
</evidence>
<reference evidence="2" key="1">
    <citation type="submission" date="2022-11" db="EMBL/GenBank/DDBJ databases">
        <title>Salinimicrobium profundisediminis sp. nov., isolated from deep-sea sediment of the Mariana Trench.</title>
        <authorList>
            <person name="Fu H."/>
        </authorList>
    </citation>
    <scope>NUCLEOTIDE SEQUENCE</scope>
    <source>
        <strain evidence="2">MT39</strain>
    </source>
</reference>
<dbReference type="Pfam" id="PF13573">
    <property type="entry name" value="SprB"/>
    <property type="match status" value="12"/>
</dbReference>
<protein>
    <recommendedName>
        <fullName evidence="4">SprB repeat-containing protein</fullName>
    </recommendedName>
</protein>
<proteinExistence type="predicted"/>
<dbReference type="Proteomes" id="UP001148482">
    <property type="component" value="Unassembled WGS sequence"/>
</dbReference>
<keyword evidence="3" id="KW-1185">Reference proteome</keyword>
<accession>A0A9X3CZG8</accession>
<feature type="chain" id="PRO_5040737969" description="SprB repeat-containing protein" evidence="1">
    <location>
        <begin position="24"/>
        <end position="1005"/>
    </location>
</feature>
<evidence type="ECO:0000313" key="3">
    <source>
        <dbReference type="Proteomes" id="UP001148482"/>
    </source>
</evidence>
<name>A0A9X3CZG8_9FLAO</name>
<feature type="signal peptide" evidence="1">
    <location>
        <begin position="1"/>
        <end position="23"/>
    </location>
</feature>
<feature type="non-terminal residue" evidence="2">
    <location>
        <position position="1005"/>
    </location>
</feature>
<organism evidence="2 3">
    <name type="scientific">Salinimicrobium profundisediminis</name>
    <dbReference type="NCBI Taxonomy" id="2994553"/>
    <lineage>
        <taxon>Bacteria</taxon>
        <taxon>Pseudomonadati</taxon>
        <taxon>Bacteroidota</taxon>
        <taxon>Flavobacteriia</taxon>
        <taxon>Flavobacteriales</taxon>
        <taxon>Flavobacteriaceae</taxon>
        <taxon>Salinimicrobium</taxon>
    </lineage>
</organism>